<reference evidence="1 2" key="1">
    <citation type="submission" date="2016-11" db="EMBL/GenBank/DDBJ databases">
        <authorList>
            <person name="Jaros S."/>
            <person name="Januszkiewicz K."/>
            <person name="Wedrychowicz H."/>
        </authorList>
    </citation>
    <scope>NUCLEOTIDE SEQUENCE [LARGE SCALE GENOMIC DNA]</scope>
    <source>
        <strain evidence="1 2">DSM 27621</strain>
    </source>
</reference>
<proteinExistence type="predicted"/>
<sequence>MKVTNLHKIPFTLRWGDAGISIADTFLSYNDHRDGILFVKLQVPR</sequence>
<name>A0A1M7G6U5_9FLAO</name>
<dbReference type="EMBL" id="FRBM01000009">
    <property type="protein sequence ID" value="SHM11808.1"/>
    <property type="molecule type" value="Genomic_DNA"/>
</dbReference>
<dbReference type="Proteomes" id="UP000184069">
    <property type="component" value="Unassembled WGS sequence"/>
</dbReference>
<accession>A0A1M7G6U5</accession>
<dbReference type="AlphaFoldDB" id="A0A1M7G6U5"/>
<gene>
    <name evidence="1" type="ORF">SAMN05444407_109202</name>
</gene>
<organism evidence="1 2">
    <name type="scientific">Chryseobacterium contaminans</name>
    <dbReference type="NCBI Taxonomy" id="1423959"/>
    <lineage>
        <taxon>Bacteria</taxon>
        <taxon>Pseudomonadati</taxon>
        <taxon>Bacteroidota</taxon>
        <taxon>Flavobacteriia</taxon>
        <taxon>Flavobacteriales</taxon>
        <taxon>Weeksellaceae</taxon>
        <taxon>Chryseobacterium group</taxon>
        <taxon>Chryseobacterium</taxon>
    </lineage>
</organism>
<evidence type="ECO:0000313" key="1">
    <source>
        <dbReference type="EMBL" id="SHM11808.1"/>
    </source>
</evidence>
<evidence type="ECO:0000313" key="2">
    <source>
        <dbReference type="Proteomes" id="UP000184069"/>
    </source>
</evidence>
<protein>
    <submittedName>
        <fullName evidence="1">Uncharacterized protein</fullName>
    </submittedName>
</protein>